<comment type="caution">
    <text evidence="2">The sequence shown here is derived from an EMBL/GenBank/DDBJ whole genome shotgun (WGS) entry which is preliminary data.</text>
</comment>
<organism evidence="2 3">
    <name type="scientific">Gilliamella apicola</name>
    <dbReference type="NCBI Taxonomy" id="1196095"/>
    <lineage>
        <taxon>Bacteria</taxon>
        <taxon>Pseudomonadati</taxon>
        <taxon>Pseudomonadota</taxon>
        <taxon>Gammaproteobacteria</taxon>
        <taxon>Orbales</taxon>
        <taxon>Orbaceae</taxon>
        <taxon>Gilliamella</taxon>
    </lineage>
</organism>
<keyword evidence="1" id="KW-0472">Membrane</keyword>
<feature type="transmembrane region" description="Helical" evidence="1">
    <location>
        <begin position="62"/>
        <end position="82"/>
    </location>
</feature>
<evidence type="ECO:0000256" key="1">
    <source>
        <dbReference type="SAM" id="Phobius"/>
    </source>
</evidence>
<name>A0A556S914_9GAMM</name>
<evidence type="ECO:0000313" key="2">
    <source>
        <dbReference type="EMBL" id="TSJ97639.1"/>
    </source>
</evidence>
<dbReference type="RefSeq" id="WP_144092730.1">
    <property type="nucleotide sequence ID" value="NZ_VMHM01000015.1"/>
</dbReference>
<keyword evidence="1" id="KW-0812">Transmembrane</keyword>
<dbReference type="AlphaFoldDB" id="A0A556S914"/>
<protein>
    <submittedName>
        <fullName evidence="2">Phage holin family protein</fullName>
    </submittedName>
</protein>
<dbReference type="EMBL" id="VMHM01000015">
    <property type="protein sequence ID" value="TSJ97639.1"/>
    <property type="molecule type" value="Genomic_DNA"/>
</dbReference>
<sequence>MTTLNAVLCFLIAVRLFTFDRKNCKYNAKISWLAWLMITSSASVFIFSFFDFPHRAHYAQTIMNMTLLICFIKSKGNMAILCRKKRGRQSDNK</sequence>
<feature type="transmembrane region" description="Helical" evidence="1">
    <location>
        <begin position="30"/>
        <end position="50"/>
    </location>
</feature>
<dbReference type="Proteomes" id="UP000319483">
    <property type="component" value="Unassembled WGS sequence"/>
</dbReference>
<evidence type="ECO:0000313" key="3">
    <source>
        <dbReference type="Proteomes" id="UP000319483"/>
    </source>
</evidence>
<keyword evidence="1" id="KW-1133">Transmembrane helix</keyword>
<proteinExistence type="predicted"/>
<dbReference type="InterPro" id="IPR008473">
    <property type="entry name" value="Phage_holin_3_7"/>
</dbReference>
<accession>A0A556S914</accession>
<gene>
    <name evidence="2" type="ORF">FPQ15_11060</name>
</gene>
<dbReference type="Pfam" id="PF05449">
    <property type="entry name" value="Phage_holin_3_7"/>
    <property type="match status" value="1"/>
</dbReference>
<reference evidence="2 3" key="1">
    <citation type="submission" date="2019-07" db="EMBL/GenBank/DDBJ databases">
        <title>Gilliamella genomes.</title>
        <authorList>
            <person name="Zheng H."/>
        </authorList>
    </citation>
    <scope>NUCLEOTIDE SEQUENCE [LARGE SCALE GENOMIC DNA]</scope>
    <source>
        <strain evidence="2 3">W8127</strain>
    </source>
</reference>